<dbReference type="InterPro" id="IPR041698">
    <property type="entry name" value="Methyltransf_25"/>
</dbReference>
<sequence length="337" mass="38101">MTYLMTDTLLDPLGKVLLAPLPDGRFRVTLQPRNTATFVELRTCETAFPVEIIQFLLQKGIFPWLCDCLARHEDPAYVIGAIERQVLAYFPREAFVGKRLLDFGCGSGASTLALAKLFPDCEMVGVELNDTALDIARRIQTFHHAANVSFLRSPDGDSLPPGIGWFDFVMLSAVYEHLLPCERRTVMPLLWSSVNPGGAILINQTPHRYFPKESHSTGLWFLNYMPDWLACYMATNHSRYNFDENRRRDWKGHLRGGIRGGTERRMLRDLLANSDGDARILQPNQGGLRDRADYWLSGTSSAHRGVKRALTSLFRVTDRLLATIPASHVDVVIQRVR</sequence>
<evidence type="ECO:0000313" key="3">
    <source>
        <dbReference type="EMBL" id="RZU43261.1"/>
    </source>
</evidence>
<evidence type="ECO:0000313" key="4">
    <source>
        <dbReference type="Proteomes" id="UP000292958"/>
    </source>
</evidence>
<dbReference type="Proteomes" id="UP000292958">
    <property type="component" value="Unassembled WGS sequence"/>
</dbReference>
<dbReference type="EMBL" id="SHKW01000001">
    <property type="protein sequence ID" value="RZU43261.1"/>
    <property type="molecule type" value="Genomic_DNA"/>
</dbReference>
<dbReference type="OrthoDB" id="116060at2"/>
<dbReference type="PANTHER" id="PTHR43861">
    <property type="entry name" value="TRANS-ACONITATE 2-METHYLTRANSFERASE-RELATED"/>
    <property type="match status" value="1"/>
</dbReference>
<dbReference type="CDD" id="cd02440">
    <property type="entry name" value="AdoMet_MTases"/>
    <property type="match status" value="1"/>
</dbReference>
<dbReference type="Pfam" id="PF13649">
    <property type="entry name" value="Methyltransf_25"/>
    <property type="match status" value="1"/>
</dbReference>
<evidence type="ECO:0000259" key="2">
    <source>
        <dbReference type="Pfam" id="PF13649"/>
    </source>
</evidence>
<gene>
    <name evidence="3" type="ORF">BDD14_4913</name>
</gene>
<proteinExistence type="predicted"/>
<comment type="caution">
    <text evidence="3">The sequence shown here is derived from an EMBL/GenBank/DDBJ whole genome shotgun (WGS) entry which is preliminary data.</text>
</comment>
<accession>A0A4Q7Z0X2</accession>
<keyword evidence="3" id="KW-0489">Methyltransferase</keyword>
<organism evidence="3 4">
    <name type="scientific">Edaphobacter modestus</name>
    <dbReference type="NCBI Taxonomy" id="388466"/>
    <lineage>
        <taxon>Bacteria</taxon>
        <taxon>Pseudomonadati</taxon>
        <taxon>Acidobacteriota</taxon>
        <taxon>Terriglobia</taxon>
        <taxon>Terriglobales</taxon>
        <taxon>Acidobacteriaceae</taxon>
        <taxon>Edaphobacter</taxon>
    </lineage>
</organism>
<keyword evidence="4" id="KW-1185">Reference proteome</keyword>
<dbReference type="AlphaFoldDB" id="A0A4Q7Z0X2"/>
<keyword evidence="1 3" id="KW-0808">Transferase</keyword>
<dbReference type="GO" id="GO:0032259">
    <property type="term" value="P:methylation"/>
    <property type="evidence" value="ECO:0007669"/>
    <property type="project" value="UniProtKB-KW"/>
</dbReference>
<evidence type="ECO:0000256" key="1">
    <source>
        <dbReference type="ARBA" id="ARBA00022679"/>
    </source>
</evidence>
<dbReference type="SUPFAM" id="SSF53335">
    <property type="entry name" value="S-adenosyl-L-methionine-dependent methyltransferases"/>
    <property type="match status" value="1"/>
</dbReference>
<reference evidence="3 4" key="1">
    <citation type="submission" date="2019-02" db="EMBL/GenBank/DDBJ databases">
        <title>Genomic Encyclopedia of Archaeal and Bacterial Type Strains, Phase II (KMG-II): from individual species to whole genera.</title>
        <authorList>
            <person name="Goeker M."/>
        </authorList>
    </citation>
    <scope>NUCLEOTIDE SEQUENCE [LARGE SCALE GENOMIC DNA]</scope>
    <source>
        <strain evidence="3 4">DSM 18101</strain>
    </source>
</reference>
<dbReference type="InterPro" id="IPR029063">
    <property type="entry name" value="SAM-dependent_MTases_sf"/>
</dbReference>
<feature type="domain" description="Methyltransferase" evidence="2">
    <location>
        <begin position="101"/>
        <end position="198"/>
    </location>
</feature>
<name>A0A4Q7Z0X2_9BACT</name>
<dbReference type="Gene3D" id="3.40.50.150">
    <property type="entry name" value="Vaccinia Virus protein VP39"/>
    <property type="match status" value="1"/>
</dbReference>
<dbReference type="GO" id="GO:0008168">
    <property type="term" value="F:methyltransferase activity"/>
    <property type="evidence" value="ECO:0007669"/>
    <property type="project" value="UniProtKB-KW"/>
</dbReference>
<protein>
    <submittedName>
        <fullName evidence="3">Methyltransferase family protein</fullName>
    </submittedName>
</protein>